<dbReference type="Pfam" id="PF13649">
    <property type="entry name" value="Methyltransf_25"/>
    <property type="match status" value="1"/>
</dbReference>
<reference evidence="7 8" key="1">
    <citation type="journal article" date="2013" name="Genome Announc.">
        <title>Draft Genome Sequence of the Cellulolytic, Mesophilic, Anaerobic Bacterium Clostridium termitidis Strain CT1112 (DSM 5398).</title>
        <authorList>
            <person name="Lal S."/>
            <person name="Ramachandran U."/>
            <person name="Zhang X."/>
            <person name="Munir R."/>
            <person name="Sparling R."/>
            <person name="Levin D.B."/>
        </authorList>
    </citation>
    <scope>NUCLEOTIDE SEQUENCE [LARGE SCALE GENOMIC DNA]</scope>
    <source>
        <strain evidence="7 8">CT1112</strain>
    </source>
</reference>
<keyword evidence="3" id="KW-0808">Transferase</keyword>
<dbReference type="Gene3D" id="3.40.50.150">
    <property type="entry name" value="Vaccinia Virus protein VP39"/>
    <property type="match status" value="1"/>
</dbReference>
<keyword evidence="5" id="KW-0443">Lipid metabolism</keyword>
<dbReference type="InterPro" id="IPR029063">
    <property type="entry name" value="SAM-dependent_MTases_sf"/>
</dbReference>
<protein>
    <submittedName>
        <fullName evidence="7">Cyclopropane-fatty-acyl-phospholipid synthase</fullName>
    </submittedName>
</protein>
<dbReference type="eggNOG" id="COG2227">
    <property type="taxonomic scope" value="Bacteria"/>
</dbReference>
<name>S0FHS5_RUMCE</name>
<evidence type="ECO:0000256" key="4">
    <source>
        <dbReference type="ARBA" id="ARBA00022691"/>
    </source>
</evidence>
<dbReference type="InterPro" id="IPR050723">
    <property type="entry name" value="CFA/CMAS"/>
</dbReference>
<evidence type="ECO:0000313" key="8">
    <source>
        <dbReference type="Proteomes" id="UP000014155"/>
    </source>
</evidence>
<comment type="similarity">
    <text evidence="1">Belongs to the CFA/CMAS family.</text>
</comment>
<accession>S0FHS5</accession>
<dbReference type="RefSeq" id="WP_004627067.1">
    <property type="nucleotide sequence ID" value="NZ_AORV01000043.1"/>
</dbReference>
<dbReference type="SUPFAM" id="SSF53335">
    <property type="entry name" value="S-adenosyl-L-methionine-dependent methyltransferases"/>
    <property type="match status" value="1"/>
</dbReference>
<evidence type="ECO:0000256" key="2">
    <source>
        <dbReference type="ARBA" id="ARBA00022603"/>
    </source>
</evidence>
<evidence type="ECO:0000313" key="7">
    <source>
        <dbReference type="EMBL" id="EMS71072.1"/>
    </source>
</evidence>
<dbReference type="Proteomes" id="UP000014155">
    <property type="component" value="Unassembled WGS sequence"/>
</dbReference>
<evidence type="ECO:0000256" key="5">
    <source>
        <dbReference type="ARBA" id="ARBA00023098"/>
    </source>
</evidence>
<organism evidence="7 8">
    <name type="scientific">Ruminiclostridium cellobioparum subsp. termitidis CT1112</name>
    <dbReference type="NCBI Taxonomy" id="1195236"/>
    <lineage>
        <taxon>Bacteria</taxon>
        <taxon>Bacillati</taxon>
        <taxon>Bacillota</taxon>
        <taxon>Clostridia</taxon>
        <taxon>Eubacteriales</taxon>
        <taxon>Oscillospiraceae</taxon>
        <taxon>Ruminiclostridium</taxon>
    </lineage>
</organism>
<evidence type="ECO:0000256" key="3">
    <source>
        <dbReference type="ARBA" id="ARBA00022679"/>
    </source>
</evidence>
<dbReference type="EMBL" id="AORV01000043">
    <property type="protein sequence ID" value="EMS71072.1"/>
    <property type="molecule type" value="Genomic_DNA"/>
</dbReference>
<proteinExistence type="inferred from homology"/>
<dbReference type="PANTHER" id="PTHR43667:SF1">
    <property type="entry name" value="CYCLOPROPANE-FATTY-ACYL-PHOSPHOLIPID SYNTHASE"/>
    <property type="match status" value="1"/>
</dbReference>
<keyword evidence="8" id="KW-1185">Reference proteome</keyword>
<dbReference type="CDD" id="cd02440">
    <property type="entry name" value="AdoMet_MTases"/>
    <property type="match status" value="1"/>
</dbReference>
<keyword evidence="2" id="KW-0489">Methyltransferase</keyword>
<dbReference type="InterPro" id="IPR041698">
    <property type="entry name" value="Methyltransf_25"/>
</dbReference>
<dbReference type="PATRIC" id="fig|1195236.3.peg.3320"/>
<dbReference type="PANTHER" id="PTHR43667">
    <property type="entry name" value="CYCLOPROPANE-FATTY-ACYL-PHOSPHOLIPID SYNTHASE"/>
    <property type="match status" value="1"/>
</dbReference>
<comment type="caution">
    <text evidence="7">The sequence shown here is derived from an EMBL/GenBank/DDBJ whole genome shotgun (WGS) entry which is preliminary data.</text>
</comment>
<dbReference type="GO" id="GO:0008168">
    <property type="term" value="F:methyltransferase activity"/>
    <property type="evidence" value="ECO:0007669"/>
    <property type="project" value="UniProtKB-KW"/>
</dbReference>
<dbReference type="GO" id="GO:0006629">
    <property type="term" value="P:lipid metabolic process"/>
    <property type="evidence" value="ECO:0007669"/>
    <property type="project" value="UniProtKB-KW"/>
</dbReference>
<sequence>MQIYKETLDIINRYSKKPEPFEPGEKTFWDDPHISRSMLEAHLSQNHDAASRKVETIDRTIDNLFKAGALKPGMRLLDLGCGPGLYAQRLAMAGMEVVGVDISEHSIGYARAAAEELNLPVEYHCVNFFDLEFQNEFDAVIQVYGELNTFPEALLVQLLAAVKKALKKDGVFIFDVSTRKLRTQNKIQNNWYYSDQGFWRPGRHLVLEMCFDYPDRDLWLNQYIIIDESGCKVYRNWFHDYSLEAVKELLSKAGFKLKTVWNDLTGSVYTGDGEWIAVIAQKNS</sequence>
<evidence type="ECO:0000259" key="6">
    <source>
        <dbReference type="Pfam" id="PF13649"/>
    </source>
</evidence>
<dbReference type="AlphaFoldDB" id="S0FHS5"/>
<dbReference type="STRING" id="1195236.CTER_3096"/>
<keyword evidence="4" id="KW-0949">S-adenosyl-L-methionine</keyword>
<dbReference type="GO" id="GO:0032259">
    <property type="term" value="P:methylation"/>
    <property type="evidence" value="ECO:0007669"/>
    <property type="project" value="UniProtKB-KW"/>
</dbReference>
<gene>
    <name evidence="7" type="ORF">CTER_3096</name>
</gene>
<feature type="domain" description="Methyltransferase" evidence="6">
    <location>
        <begin position="77"/>
        <end position="170"/>
    </location>
</feature>
<evidence type="ECO:0000256" key="1">
    <source>
        <dbReference type="ARBA" id="ARBA00010815"/>
    </source>
</evidence>